<dbReference type="PROSITE" id="PS50893">
    <property type="entry name" value="ABC_TRANSPORTER_2"/>
    <property type="match status" value="1"/>
</dbReference>
<dbReference type="GO" id="GO:0016020">
    <property type="term" value="C:membrane"/>
    <property type="evidence" value="ECO:0007669"/>
    <property type="project" value="UniProtKB-SubCell"/>
</dbReference>
<feature type="transmembrane region" description="Helical" evidence="11">
    <location>
        <begin position="473"/>
        <end position="493"/>
    </location>
</feature>
<evidence type="ECO:0000256" key="11">
    <source>
        <dbReference type="SAM" id="Phobius"/>
    </source>
</evidence>
<dbReference type="InterPro" id="IPR011527">
    <property type="entry name" value="ABC1_TM_dom"/>
</dbReference>
<feature type="non-terminal residue" evidence="14">
    <location>
        <position position="1419"/>
    </location>
</feature>
<keyword evidence="2" id="KW-0813">Transport</keyword>
<feature type="transmembrane region" description="Helical" evidence="11">
    <location>
        <begin position="145"/>
        <end position="165"/>
    </location>
</feature>
<keyword evidence="4" id="KW-0677">Repeat</keyword>
<feature type="transmembrane region" description="Helical" evidence="11">
    <location>
        <begin position="1093"/>
        <end position="1112"/>
    </location>
</feature>
<keyword evidence="6" id="KW-0067">ATP-binding</keyword>
<feature type="region of interest" description="Disordered" evidence="10">
    <location>
        <begin position="908"/>
        <end position="955"/>
    </location>
</feature>
<evidence type="ECO:0000256" key="9">
    <source>
        <dbReference type="ARBA" id="ARBA00023180"/>
    </source>
</evidence>
<feature type="region of interest" description="Disordered" evidence="10">
    <location>
        <begin position="643"/>
        <end position="663"/>
    </location>
</feature>
<feature type="domain" description="ABC transmembrane type-1" evidence="13">
    <location>
        <begin position="328"/>
        <end position="618"/>
    </location>
</feature>
<sequence length="1419" mass="154753">MSAAQTGTSCTDWTAFGPASRCRTFDFTTRFENTVLVLLPNLVFLAVFAILRLPILLRKRRVRPPPPHTSSFSIIPMTTYVPDKKSLKTLDRPLDPEQLPLKLDWLGICRIALAVIGSVLAAALMGLTQQELLQDESLKAALGGWSFTVAQAIYLVGAITLTIAVWSERLFTRGGSFLIPFFVFSSILFDGARLRTFNMLDLPPAEHSLRDTTFFRIFAASIGIKVLLLASETVNSDSGETAEARATWLNRIGFFWLFPLMQNGIRRALTMEDLPQLGPSYSTEHLSTRLALFWDAAEQSRLKKEGKPTKSLLLAVFRAFPYLAYAPIVSKAAVVAVTLAQPYLINNVIGFIESWALQFPGSPAPQPVALGWSLAGAFILVYTVNAAAQGMFNWITAQNGVTLRGAVVGQLYAKSLRIHLAEAGTLGSAGAVNLMSTDTTRIVEAVGPVHELWSGIIIVAVGLYILYSQIGNLFAVPLVMTFLFMFGGPSLGINLGKWQKEWSEAIDRRLAVTSSMINGMKAIKMAGLEAFFDRKLTALRQIELAKLSKYLITLANVVFVSHIAQCVLITATFAGLAITNQVHPDSAHPFNQRTVFTALSALNVIAFPVILIGQNFAMSFAAYASFKRVENFLLSEEKDASSEPAQGRAVGGDGPSAGTDVGKAASDPVVKMEAATMKWSPEGDAVLTDVSLTLRPGITMVIGPLSSGKSTLLAAVLAEPFITSGSLVTPARSTARKPIAYAAQDCWMQETLSLRANITFHSHEAFDQEWYDTVVSACCLNEDFATFDRGDLRLAKSLSGGQRQRISLARAVYAREADIFVLDDPFCALDGETEALAWDNLFNQASGLLRNKTIILASNALHRLKDVDWVIRLGQGTIQEQGPSTQVKLSEEEIRDLQAAQKATAAAIKKGMKPKMAAPDKGDGEDRAEDSSESEADNDDKLDPKKQGADEDEDGNVIEDVGVGTIKFRNYLFWLECTGPWLYAFMMVCYIFAAAGTWGLQSYLQQWTIRSPESQRANFGPLLGGLFALMFVYAFIESGDIFISIGVLAPKAGVKLHRRLLSAVLAAPLSFFESRSSGQILNRFSQDLSAADSHMGAFIACLLSVMGSMILMVISAPYLIIIVVVVAVLVYVIRLYYLPNSRQLRRLEMSSKSPLYTLFGDSTTGLAVIRAFGRERTLTKLHIKYTDESQRPHYALEACRRWLLVWTNACAMLVNAGLVLIAVGLRTSRTGSLIGVALAQTINLSLLLTSVILTWCEAEIAGVVFERLYEYSHTPSENTKRLSDKSMSPRSSSSPTSADTEKGSPINADEKPKGGVEFERVVLSYTPDEGEAVLRDLSFSVAPGEHLGICGRTGSGKSTILLALLRMVERQSGDIRIGGRSIDSYELHDLRRSVAVVGQDPLIVSGASVRENLELEGEL</sequence>
<dbReference type="GO" id="GO:0140359">
    <property type="term" value="F:ABC-type transporter activity"/>
    <property type="evidence" value="ECO:0007669"/>
    <property type="project" value="InterPro"/>
</dbReference>
<dbReference type="FunFam" id="1.20.1560.10:FF:000013">
    <property type="entry name" value="ABC transporter C family member 2"/>
    <property type="match status" value="1"/>
</dbReference>
<dbReference type="PANTHER" id="PTHR24223">
    <property type="entry name" value="ATP-BINDING CASSETTE SUB-FAMILY C"/>
    <property type="match status" value="1"/>
</dbReference>
<dbReference type="Pfam" id="PF00664">
    <property type="entry name" value="ABC_membrane"/>
    <property type="match status" value="2"/>
</dbReference>
<feature type="transmembrane region" description="Helical" evidence="11">
    <location>
        <begin position="1024"/>
        <end position="1049"/>
    </location>
</feature>
<evidence type="ECO:0000256" key="2">
    <source>
        <dbReference type="ARBA" id="ARBA00022448"/>
    </source>
</evidence>
<evidence type="ECO:0008006" key="16">
    <source>
        <dbReference type="Google" id="ProtNLM"/>
    </source>
</evidence>
<evidence type="ECO:0000313" key="14">
    <source>
        <dbReference type="EMBL" id="KAK0519768.1"/>
    </source>
</evidence>
<dbReference type="PROSITE" id="PS50929">
    <property type="entry name" value="ABC_TM1F"/>
    <property type="match status" value="2"/>
</dbReference>
<evidence type="ECO:0000256" key="5">
    <source>
        <dbReference type="ARBA" id="ARBA00022741"/>
    </source>
</evidence>
<feature type="transmembrane region" description="Helical" evidence="11">
    <location>
        <begin position="105"/>
        <end position="125"/>
    </location>
</feature>
<dbReference type="GO" id="GO:0005524">
    <property type="term" value="F:ATP binding"/>
    <property type="evidence" value="ECO:0007669"/>
    <property type="project" value="UniProtKB-KW"/>
</dbReference>
<reference evidence="14" key="1">
    <citation type="journal article" date="2023" name="PhytoFront">
        <title>Draft Genome Resources of Seven Strains of Tilletia horrida, Causal Agent of Kernel Smut of Rice.</title>
        <authorList>
            <person name="Khanal S."/>
            <person name="Antony Babu S."/>
            <person name="Zhou X.G."/>
        </authorList>
    </citation>
    <scope>NUCLEOTIDE SEQUENCE</scope>
    <source>
        <strain evidence="14">TX3</strain>
    </source>
</reference>
<evidence type="ECO:0000259" key="13">
    <source>
        <dbReference type="PROSITE" id="PS50929"/>
    </source>
</evidence>
<dbReference type="Proteomes" id="UP001176521">
    <property type="component" value="Unassembled WGS sequence"/>
</dbReference>
<dbReference type="InterPro" id="IPR036640">
    <property type="entry name" value="ABC1_TM_sf"/>
</dbReference>
<feature type="transmembrane region" description="Helical" evidence="11">
    <location>
        <begin position="214"/>
        <end position="230"/>
    </location>
</feature>
<keyword evidence="9" id="KW-0325">Glycoprotein</keyword>
<dbReference type="GO" id="GO:0016887">
    <property type="term" value="F:ATP hydrolysis activity"/>
    <property type="evidence" value="ECO:0007669"/>
    <property type="project" value="InterPro"/>
</dbReference>
<evidence type="ECO:0000256" key="6">
    <source>
        <dbReference type="ARBA" id="ARBA00022840"/>
    </source>
</evidence>
<feature type="compositionally biased region" description="Basic and acidic residues" evidence="10">
    <location>
        <begin position="939"/>
        <end position="949"/>
    </location>
</feature>
<keyword evidence="5" id="KW-0547">Nucleotide-binding</keyword>
<dbReference type="Gene3D" id="1.20.1560.10">
    <property type="entry name" value="ABC transporter type 1, transmembrane domain"/>
    <property type="match status" value="2"/>
</dbReference>
<feature type="transmembrane region" description="Helical" evidence="11">
    <location>
        <begin position="449"/>
        <end position="467"/>
    </location>
</feature>
<dbReference type="CDD" id="cd18580">
    <property type="entry name" value="ABC_6TM_ABCC_D2"/>
    <property type="match status" value="1"/>
</dbReference>
<dbReference type="InterPro" id="IPR017871">
    <property type="entry name" value="ABC_transporter-like_CS"/>
</dbReference>
<feature type="domain" description="ABC transmembrane type-1" evidence="13">
    <location>
        <begin position="981"/>
        <end position="1225"/>
    </location>
</feature>
<dbReference type="SMART" id="SM00382">
    <property type="entry name" value="AAA"/>
    <property type="match status" value="2"/>
</dbReference>
<dbReference type="InterPro" id="IPR044726">
    <property type="entry name" value="ABCC_6TM_D2"/>
</dbReference>
<feature type="transmembrane region" description="Helical" evidence="11">
    <location>
        <begin position="550"/>
        <end position="578"/>
    </location>
</feature>
<evidence type="ECO:0000256" key="8">
    <source>
        <dbReference type="ARBA" id="ARBA00023136"/>
    </source>
</evidence>
<feature type="transmembrane region" description="Helical" evidence="11">
    <location>
        <begin position="177"/>
        <end position="194"/>
    </location>
</feature>
<dbReference type="SUPFAM" id="SSF90123">
    <property type="entry name" value="ABC transporter transmembrane region"/>
    <property type="match status" value="2"/>
</dbReference>
<keyword evidence="7 11" id="KW-1133">Transmembrane helix</keyword>
<organism evidence="14 15">
    <name type="scientific">Tilletia horrida</name>
    <dbReference type="NCBI Taxonomy" id="155126"/>
    <lineage>
        <taxon>Eukaryota</taxon>
        <taxon>Fungi</taxon>
        <taxon>Dikarya</taxon>
        <taxon>Basidiomycota</taxon>
        <taxon>Ustilaginomycotina</taxon>
        <taxon>Exobasidiomycetes</taxon>
        <taxon>Tilletiales</taxon>
        <taxon>Tilletiaceae</taxon>
        <taxon>Tilletia</taxon>
    </lineage>
</organism>
<evidence type="ECO:0000256" key="1">
    <source>
        <dbReference type="ARBA" id="ARBA00004141"/>
    </source>
</evidence>
<feature type="compositionally biased region" description="Low complexity" evidence="10">
    <location>
        <begin position="1285"/>
        <end position="1297"/>
    </location>
</feature>
<gene>
    <name evidence="14" type="ORF">OC842_007330</name>
</gene>
<dbReference type="InterPro" id="IPR003593">
    <property type="entry name" value="AAA+_ATPase"/>
</dbReference>
<evidence type="ECO:0000256" key="4">
    <source>
        <dbReference type="ARBA" id="ARBA00022737"/>
    </source>
</evidence>
<feature type="transmembrane region" description="Helical" evidence="11">
    <location>
        <begin position="369"/>
        <end position="388"/>
    </location>
</feature>
<evidence type="ECO:0000259" key="12">
    <source>
        <dbReference type="PROSITE" id="PS50893"/>
    </source>
</evidence>
<dbReference type="PROSITE" id="PS00211">
    <property type="entry name" value="ABC_TRANSPORTER_1"/>
    <property type="match status" value="1"/>
</dbReference>
<feature type="transmembrane region" description="Helical" evidence="11">
    <location>
        <begin position="35"/>
        <end position="55"/>
    </location>
</feature>
<keyword evidence="8 11" id="KW-0472">Membrane</keyword>
<feature type="domain" description="ABC transporter" evidence="12">
    <location>
        <begin position="670"/>
        <end position="900"/>
    </location>
</feature>
<dbReference type="EMBL" id="JAPDMQ010000911">
    <property type="protein sequence ID" value="KAK0519768.1"/>
    <property type="molecule type" value="Genomic_DNA"/>
</dbReference>
<feature type="transmembrane region" description="Helical" evidence="11">
    <location>
        <begin position="1203"/>
        <end position="1225"/>
    </location>
</feature>
<protein>
    <recommendedName>
        <fullName evidence="16">ABC transporter</fullName>
    </recommendedName>
</protein>
<dbReference type="Gene3D" id="3.40.50.300">
    <property type="entry name" value="P-loop containing nucleotide triphosphate hydrolases"/>
    <property type="match status" value="2"/>
</dbReference>
<dbReference type="InterPro" id="IPR044746">
    <property type="entry name" value="ABCC_6TM_D1"/>
</dbReference>
<name>A0AAN6G6X7_9BASI</name>
<dbReference type="Pfam" id="PF00005">
    <property type="entry name" value="ABC_tran"/>
    <property type="match status" value="2"/>
</dbReference>
<dbReference type="PANTHER" id="PTHR24223:SF399">
    <property type="entry name" value="ABC TRANSPORTER ATNG"/>
    <property type="match status" value="1"/>
</dbReference>
<dbReference type="InterPro" id="IPR050173">
    <property type="entry name" value="ABC_transporter_C-like"/>
</dbReference>
<evidence type="ECO:0000256" key="3">
    <source>
        <dbReference type="ARBA" id="ARBA00022692"/>
    </source>
</evidence>
<keyword evidence="15" id="KW-1185">Reference proteome</keyword>
<comment type="subcellular location">
    <subcellularLocation>
        <location evidence="1">Membrane</location>
        <topology evidence="1">Multi-pass membrane protein</topology>
    </subcellularLocation>
</comment>
<evidence type="ECO:0000313" key="15">
    <source>
        <dbReference type="Proteomes" id="UP001176521"/>
    </source>
</evidence>
<feature type="transmembrane region" description="Helical" evidence="11">
    <location>
        <begin position="1118"/>
        <end position="1137"/>
    </location>
</feature>
<feature type="region of interest" description="Disordered" evidence="10">
    <location>
        <begin position="1276"/>
        <end position="1312"/>
    </location>
</feature>
<dbReference type="CDD" id="cd18579">
    <property type="entry name" value="ABC_6TM_ABCC_D1"/>
    <property type="match status" value="1"/>
</dbReference>
<dbReference type="InterPro" id="IPR003439">
    <property type="entry name" value="ABC_transporter-like_ATP-bd"/>
</dbReference>
<feature type="compositionally biased region" description="Acidic residues" evidence="10">
    <location>
        <begin position="926"/>
        <end position="938"/>
    </location>
</feature>
<accession>A0AAN6G6X7</accession>
<keyword evidence="3 11" id="KW-0812">Transmembrane</keyword>
<feature type="transmembrane region" description="Helical" evidence="11">
    <location>
        <begin position="598"/>
        <end position="624"/>
    </location>
</feature>
<dbReference type="InterPro" id="IPR027417">
    <property type="entry name" value="P-loop_NTPase"/>
</dbReference>
<feature type="transmembrane region" description="Helical" evidence="11">
    <location>
        <begin position="981"/>
        <end position="1004"/>
    </location>
</feature>
<comment type="caution">
    <text evidence="14">The sequence shown here is derived from an EMBL/GenBank/DDBJ whole genome shotgun (WGS) entry which is preliminary data.</text>
</comment>
<evidence type="ECO:0000256" key="7">
    <source>
        <dbReference type="ARBA" id="ARBA00022989"/>
    </source>
</evidence>
<dbReference type="SUPFAM" id="SSF52540">
    <property type="entry name" value="P-loop containing nucleoside triphosphate hydrolases"/>
    <property type="match status" value="2"/>
</dbReference>
<evidence type="ECO:0000256" key="10">
    <source>
        <dbReference type="SAM" id="MobiDB-lite"/>
    </source>
</evidence>
<proteinExistence type="predicted"/>